<comment type="subcellular location">
    <subcellularLocation>
        <location evidence="1">Cell membrane</location>
        <topology evidence="1">Multi-pass membrane protein</topology>
    </subcellularLocation>
</comment>
<proteinExistence type="predicted"/>
<dbReference type="PANTHER" id="PTHR43394:SF1">
    <property type="entry name" value="ATP-BINDING CASSETTE SUB-FAMILY B MEMBER 10, MITOCHONDRIAL"/>
    <property type="match status" value="1"/>
</dbReference>
<dbReference type="Gene3D" id="1.20.1560.10">
    <property type="entry name" value="ABC transporter type 1, transmembrane domain"/>
    <property type="match status" value="1"/>
</dbReference>
<keyword evidence="6" id="KW-0378">Hydrolase</keyword>
<feature type="transmembrane region" description="Helical" evidence="10">
    <location>
        <begin position="92"/>
        <end position="114"/>
    </location>
</feature>
<dbReference type="InterPro" id="IPR005074">
    <property type="entry name" value="Peptidase_C39"/>
</dbReference>
<keyword evidence="8 10" id="KW-1133">Transmembrane helix</keyword>
<evidence type="ECO:0000256" key="10">
    <source>
        <dbReference type="SAM" id="Phobius"/>
    </source>
</evidence>
<evidence type="ECO:0000256" key="4">
    <source>
        <dbReference type="ARBA" id="ARBA00022692"/>
    </source>
</evidence>
<dbReference type="PANTHER" id="PTHR43394">
    <property type="entry name" value="ATP-DEPENDENT PERMEASE MDL1, MITOCHONDRIAL"/>
    <property type="match status" value="1"/>
</dbReference>
<dbReference type="GO" id="GO:0005524">
    <property type="term" value="F:ATP binding"/>
    <property type="evidence" value="ECO:0007669"/>
    <property type="project" value="UniProtKB-KW"/>
</dbReference>
<keyword evidence="2" id="KW-0813">Transport</keyword>
<dbReference type="SUPFAM" id="SSF52540">
    <property type="entry name" value="P-loop containing nucleoside triphosphate hydrolases"/>
    <property type="match status" value="1"/>
</dbReference>
<dbReference type="Proteomes" id="UP000190541">
    <property type="component" value="Unassembled WGS sequence"/>
</dbReference>
<feature type="transmembrane region" description="Helical" evidence="10">
    <location>
        <begin position="232"/>
        <end position="251"/>
    </location>
</feature>
<name>A0A1T4ZVR5_9SPHI</name>
<dbReference type="STRING" id="623280.SAMN05660226_00138"/>
<keyword evidence="4 10" id="KW-0812">Transmembrane</keyword>
<dbReference type="InterPro" id="IPR036640">
    <property type="entry name" value="ABC1_TM_sf"/>
</dbReference>
<keyword evidence="7 13" id="KW-0067">ATP-binding</keyword>
<dbReference type="InterPro" id="IPR003593">
    <property type="entry name" value="AAA+_ATPase"/>
</dbReference>
<dbReference type="InterPro" id="IPR003439">
    <property type="entry name" value="ABC_transporter-like_ATP-bd"/>
</dbReference>
<dbReference type="EMBL" id="FUYS01000001">
    <property type="protein sequence ID" value="SKB26559.1"/>
    <property type="molecule type" value="Genomic_DNA"/>
</dbReference>
<dbReference type="AlphaFoldDB" id="A0A1T4ZVR5"/>
<dbReference type="PROSITE" id="PS00211">
    <property type="entry name" value="ABC_TRANSPORTER_1"/>
    <property type="match status" value="1"/>
</dbReference>
<evidence type="ECO:0000256" key="1">
    <source>
        <dbReference type="ARBA" id="ARBA00004651"/>
    </source>
</evidence>
<accession>A0A1T4ZVR5</accession>
<dbReference type="SMART" id="SM00382">
    <property type="entry name" value="AAA"/>
    <property type="match status" value="1"/>
</dbReference>
<evidence type="ECO:0000256" key="8">
    <source>
        <dbReference type="ARBA" id="ARBA00022989"/>
    </source>
</evidence>
<evidence type="ECO:0000256" key="6">
    <source>
        <dbReference type="ARBA" id="ARBA00022801"/>
    </source>
</evidence>
<dbReference type="InterPro" id="IPR017871">
    <property type="entry name" value="ABC_transporter-like_CS"/>
</dbReference>
<evidence type="ECO:0000259" key="12">
    <source>
        <dbReference type="PROSITE" id="PS50929"/>
    </source>
</evidence>
<evidence type="ECO:0000256" key="3">
    <source>
        <dbReference type="ARBA" id="ARBA00022475"/>
    </source>
</evidence>
<evidence type="ECO:0000256" key="7">
    <source>
        <dbReference type="ARBA" id="ARBA00022840"/>
    </source>
</evidence>
<organism evidence="13 14">
    <name type="scientific">Parapedobacter luteus</name>
    <dbReference type="NCBI Taxonomy" id="623280"/>
    <lineage>
        <taxon>Bacteria</taxon>
        <taxon>Pseudomonadati</taxon>
        <taxon>Bacteroidota</taxon>
        <taxon>Sphingobacteriia</taxon>
        <taxon>Sphingobacteriales</taxon>
        <taxon>Sphingobacteriaceae</taxon>
        <taxon>Parapedobacter</taxon>
    </lineage>
</organism>
<dbReference type="Pfam" id="PF00005">
    <property type="entry name" value="ABC_tran"/>
    <property type="match status" value="1"/>
</dbReference>
<evidence type="ECO:0000256" key="5">
    <source>
        <dbReference type="ARBA" id="ARBA00022741"/>
    </source>
</evidence>
<protein>
    <submittedName>
        <fullName evidence="13">ATP-binding cassette, subfamily B</fullName>
    </submittedName>
</protein>
<dbReference type="PROSITE" id="PS50893">
    <property type="entry name" value="ABC_TRANSPORTER_2"/>
    <property type="match status" value="1"/>
</dbReference>
<feature type="transmembrane region" description="Helical" evidence="10">
    <location>
        <begin position="126"/>
        <end position="147"/>
    </location>
</feature>
<dbReference type="GO" id="GO:0005886">
    <property type="term" value="C:plasma membrane"/>
    <property type="evidence" value="ECO:0007669"/>
    <property type="project" value="UniProtKB-SubCell"/>
</dbReference>
<dbReference type="InterPro" id="IPR027417">
    <property type="entry name" value="P-loop_NTPase"/>
</dbReference>
<dbReference type="GO" id="GO:0006508">
    <property type="term" value="P:proteolysis"/>
    <property type="evidence" value="ECO:0007669"/>
    <property type="project" value="InterPro"/>
</dbReference>
<dbReference type="Pfam" id="PF03412">
    <property type="entry name" value="Peptidase_C39"/>
    <property type="match status" value="1"/>
</dbReference>
<feature type="domain" description="ABC transmembrane type-1" evidence="12">
    <location>
        <begin position="96"/>
        <end position="375"/>
    </location>
</feature>
<evidence type="ECO:0000259" key="11">
    <source>
        <dbReference type="PROSITE" id="PS50893"/>
    </source>
</evidence>
<keyword evidence="3" id="KW-1003">Cell membrane</keyword>
<evidence type="ECO:0000313" key="13">
    <source>
        <dbReference type="EMBL" id="SKB26559.1"/>
    </source>
</evidence>
<dbReference type="InterPro" id="IPR039421">
    <property type="entry name" value="Type_1_exporter"/>
</dbReference>
<dbReference type="Gene3D" id="3.90.70.10">
    <property type="entry name" value="Cysteine proteinases"/>
    <property type="match status" value="1"/>
</dbReference>
<keyword evidence="5" id="KW-0547">Nucleotide-binding</keyword>
<dbReference type="GO" id="GO:0015421">
    <property type="term" value="F:ABC-type oligopeptide transporter activity"/>
    <property type="evidence" value="ECO:0007669"/>
    <property type="project" value="TreeGrafter"/>
</dbReference>
<evidence type="ECO:0000313" key="14">
    <source>
        <dbReference type="Proteomes" id="UP000190541"/>
    </source>
</evidence>
<feature type="transmembrane region" description="Helical" evidence="10">
    <location>
        <begin position="203"/>
        <end position="226"/>
    </location>
</feature>
<keyword evidence="9 10" id="KW-0472">Membrane</keyword>
<dbReference type="GO" id="GO:0016887">
    <property type="term" value="F:ATP hydrolysis activity"/>
    <property type="evidence" value="ECO:0007669"/>
    <property type="project" value="InterPro"/>
</dbReference>
<evidence type="ECO:0000256" key="9">
    <source>
        <dbReference type="ARBA" id="ARBA00023136"/>
    </source>
</evidence>
<dbReference type="CDD" id="cd18571">
    <property type="entry name" value="ABC_6TM_peptidase_like"/>
    <property type="match status" value="1"/>
</dbReference>
<dbReference type="GO" id="GO:0008233">
    <property type="term" value="F:peptidase activity"/>
    <property type="evidence" value="ECO:0007669"/>
    <property type="project" value="InterPro"/>
</dbReference>
<gene>
    <name evidence="13" type="ORF">SAMN05660226_00138</name>
</gene>
<sequence length="651" mass="74179">MPLPCILHWRQNHFVVLYRIKNDSYHIADPASGKQTYTNKDFADNWFAHKELHQGLSLLLSPTPQFYNSNEEKSEHLQWSTVFRYFYTYRRLFVQLLLGLFVGTILQLVMPFLTQSVVDIGINTRNLNFIYLILFAQLALFAGQTGVDFIRSWILLHISTRVNISVLTDLLIKLMKLPMKFFETKTTGDIMQRMADQQRIESFLTSSTLGTLFSLINLIVFGFVLAFYHAGIFFIFMGSAVLYTGWILLFLKRRRELDHRRFGVASDNQTNIVELVSAMPEIKLNNAERQKRWLWETIQARLFRFKVKSLALSQYQQAGSMAINQLKNILITFMSAKAVIDGDLTLGGMVAIQYIVGMVSSPIEQLLGFIQSYQDAKISLERINEIYREEDEEPVEKEWLRKLPRDKSILFNGVTFRYPGAGNEPVLSNINLIFPEGRTTAIVGVSGSGKTTVLKLILRFFEPEAGELRIGQNRLSQIGFATWRSECGVVMQDGFIFADTIERNIAVGDEAPDRQRVEQALRIANLDEFVEQQPFGLKTKIGVAGKGISQGQRQRLLIARAVYKDPHYILFDEATNALDANNERVIIDNLKGFLTGRTAIIVAHRLSTVSHADNIVVLDKGRVVEQGTHRQLAAQQGEYYKLVKNQLELGS</sequence>
<feature type="domain" description="ABC transporter" evidence="11">
    <location>
        <begin position="409"/>
        <end position="645"/>
    </location>
</feature>
<dbReference type="InterPro" id="IPR011527">
    <property type="entry name" value="ABC1_TM_dom"/>
</dbReference>
<evidence type="ECO:0000256" key="2">
    <source>
        <dbReference type="ARBA" id="ARBA00022448"/>
    </source>
</evidence>
<dbReference type="SUPFAM" id="SSF90123">
    <property type="entry name" value="ABC transporter transmembrane region"/>
    <property type="match status" value="1"/>
</dbReference>
<reference evidence="13 14" key="1">
    <citation type="submission" date="2017-02" db="EMBL/GenBank/DDBJ databases">
        <authorList>
            <person name="Peterson S.W."/>
        </authorList>
    </citation>
    <scope>NUCLEOTIDE SEQUENCE [LARGE SCALE GENOMIC DNA]</scope>
    <source>
        <strain evidence="13 14">DSM 22899</strain>
    </source>
</reference>
<dbReference type="PROSITE" id="PS50929">
    <property type="entry name" value="ABC_TM1F"/>
    <property type="match status" value="1"/>
</dbReference>
<dbReference type="Gene3D" id="3.40.50.300">
    <property type="entry name" value="P-loop containing nucleotide triphosphate hydrolases"/>
    <property type="match status" value="1"/>
</dbReference>
<keyword evidence="14" id="KW-1185">Reference proteome</keyword>
<dbReference type="FunFam" id="3.40.50.300:FF:000221">
    <property type="entry name" value="Multidrug ABC transporter ATP-binding protein"/>
    <property type="match status" value="1"/>
</dbReference>
<dbReference type="Pfam" id="PF00664">
    <property type="entry name" value="ABC_membrane"/>
    <property type="match status" value="1"/>
</dbReference>